<evidence type="ECO:0000256" key="6">
    <source>
        <dbReference type="ARBA" id="ARBA00022840"/>
    </source>
</evidence>
<dbReference type="Gene3D" id="1.20.1050.10">
    <property type="match status" value="1"/>
</dbReference>
<proteinExistence type="inferred from homology"/>
<dbReference type="InterPro" id="IPR010987">
    <property type="entry name" value="Glutathione-S-Trfase_C-like"/>
</dbReference>
<comment type="caution">
    <text evidence="10">The sequence shown here is derived from an EMBL/GenBank/DDBJ whole genome shotgun (WGS) entry which is preliminary data.</text>
</comment>
<dbReference type="EMBL" id="JAENHP010000039">
    <property type="protein sequence ID" value="MBM2623632.1"/>
    <property type="molecule type" value="Genomic_DNA"/>
</dbReference>
<keyword evidence="7" id="KW-0472">Membrane</keyword>
<dbReference type="PANTHER" id="PTHR43297:SF2">
    <property type="entry name" value="DIPEPTIDE TRANSPORT ATP-BINDING PROTEIN DPPD"/>
    <property type="match status" value="1"/>
</dbReference>
<feature type="domain" description="ABC transporter" evidence="9">
    <location>
        <begin position="279"/>
        <end position="525"/>
    </location>
</feature>
<accession>A0ABS2AUS9</accession>
<dbReference type="PROSITE" id="PS00211">
    <property type="entry name" value="ABC_TRANSPORTER_1"/>
    <property type="match status" value="2"/>
</dbReference>
<evidence type="ECO:0000256" key="1">
    <source>
        <dbReference type="ARBA" id="ARBA00004202"/>
    </source>
</evidence>
<dbReference type="Proteomes" id="UP000632138">
    <property type="component" value="Unassembled WGS sequence"/>
</dbReference>
<dbReference type="InterPro" id="IPR003593">
    <property type="entry name" value="AAA+_ATPase"/>
</dbReference>
<dbReference type="InterPro" id="IPR047047">
    <property type="entry name" value="GST_Omega-like_C"/>
</dbReference>
<dbReference type="PROSITE" id="PS50893">
    <property type="entry name" value="ABC_TRANSPORTER_2"/>
    <property type="match status" value="2"/>
</dbReference>
<dbReference type="SUPFAM" id="SSF47616">
    <property type="entry name" value="GST C-terminal domain-like"/>
    <property type="match status" value="1"/>
</dbReference>
<evidence type="ECO:0000313" key="10">
    <source>
        <dbReference type="EMBL" id="MBM2623632.1"/>
    </source>
</evidence>
<comment type="subcellular location">
    <subcellularLocation>
        <location evidence="1">Cell membrane</location>
        <topology evidence="1">Peripheral membrane protein</topology>
    </subcellularLocation>
</comment>
<dbReference type="InterPro" id="IPR003439">
    <property type="entry name" value="ABC_transporter-like_ATP-bd"/>
</dbReference>
<dbReference type="SFLD" id="SFLDG01148">
    <property type="entry name" value="Xi_(cytGST)"/>
    <property type="match status" value="1"/>
</dbReference>
<organism evidence="10 11">
    <name type="scientific">Paractinoplanes ovalisporus</name>
    <dbReference type="NCBI Taxonomy" id="2810368"/>
    <lineage>
        <taxon>Bacteria</taxon>
        <taxon>Bacillati</taxon>
        <taxon>Actinomycetota</taxon>
        <taxon>Actinomycetes</taxon>
        <taxon>Micromonosporales</taxon>
        <taxon>Micromonosporaceae</taxon>
        <taxon>Paractinoplanes</taxon>
    </lineage>
</organism>
<dbReference type="InterPro" id="IPR036282">
    <property type="entry name" value="Glutathione-S-Trfase_C_sf"/>
</dbReference>
<dbReference type="InterPro" id="IPR027417">
    <property type="entry name" value="P-loop_NTPase"/>
</dbReference>
<evidence type="ECO:0000256" key="4">
    <source>
        <dbReference type="ARBA" id="ARBA00022475"/>
    </source>
</evidence>
<reference evidence="10 11" key="1">
    <citation type="submission" date="2021-01" db="EMBL/GenBank/DDBJ databases">
        <title>Actinoplanes sp. nov. LDG1-06 isolated from lichen.</title>
        <authorList>
            <person name="Saeng-In P."/>
            <person name="Phongsopitanun W."/>
            <person name="Kanchanasin P."/>
            <person name="Yuki M."/>
            <person name="Kudo T."/>
            <person name="Ohkuma M."/>
            <person name="Tanasupawat S."/>
        </authorList>
    </citation>
    <scope>NUCLEOTIDE SEQUENCE [LARGE SCALE GENOMIC DNA]</scope>
    <source>
        <strain evidence="10 11">LDG1-06</strain>
    </source>
</reference>
<dbReference type="Pfam" id="PF08352">
    <property type="entry name" value="oligo_HPY"/>
    <property type="match status" value="1"/>
</dbReference>
<dbReference type="Pfam" id="PF00005">
    <property type="entry name" value="ABC_tran"/>
    <property type="match status" value="2"/>
</dbReference>
<name>A0ABS2AUS9_9ACTN</name>
<dbReference type="SFLD" id="SFLDS00019">
    <property type="entry name" value="Glutathione_Transferase_(cytos"/>
    <property type="match status" value="1"/>
</dbReference>
<comment type="similarity">
    <text evidence="2">Belongs to the ABC transporter superfamily.</text>
</comment>
<evidence type="ECO:0000256" key="5">
    <source>
        <dbReference type="ARBA" id="ARBA00022741"/>
    </source>
</evidence>
<feature type="domain" description="GST C-terminal" evidence="8">
    <location>
        <begin position="706"/>
        <end position="841"/>
    </location>
</feature>
<keyword evidence="3" id="KW-0813">Transport</keyword>
<evidence type="ECO:0000256" key="2">
    <source>
        <dbReference type="ARBA" id="ARBA00005417"/>
    </source>
</evidence>
<evidence type="ECO:0000259" key="8">
    <source>
        <dbReference type="PROSITE" id="PS50405"/>
    </source>
</evidence>
<dbReference type="SFLD" id="SFLDG01206">
    <property type="entry name" value="Xi.1"/>
    <property type="match status" value="1"/>
</dbReference>
<dbReference type="SMART" id="SM00382">
    <property type="entry name" value="AAA"/>
    <property type="match status" value="2"/>
</dbReference>
<dbReference type="InterPro" id="IPR013563">
    <property type="entry name" value="Oligopep_ABC_C"/>
</dbReference>
<dbReference type="CDD" id="cd03257">
    <property type="entry name" value="ABC_NikE_OppD_transporters"/>
    <property type="match status" value="1"/>
</dbReference>
<dbReference type="Pfam" id="PF13409">
    <property type="entry name" value="GST_N_2"/>
    <property type="match status" value="1"/>
</dbReference>
<feature type="domain" description="ABC transporter" evidence="9">
    <location>
        <begin position="7"/>
        <end position="252"/>
    </location>
</feature>
<keyword evidence="4" id="KW-1003">Cell membrane</keyword>
<dbReference type="SUPFAM" id="SSF52833">
    <property type="entry name" value="Thioredoxin-like"/>
    <property type="match status" value="1"/>
</dbReference>
<keyword evidence="5" id="KW-0547">Nucleotide-binding</keyword>
<sequence>MTAEPVLRIRDLTVSLPGAPILRGVDLDAPAGATVAVLGPSGAGKSTLVAAITGLLPPQARTGGEIWFDGLALHRLDENERRRLRGRRIGTIPQDPAVALNPVLPIGVQVAEALLIHGRAGRAEARRRAVGLLRAAGLADPENVAARYPHELSGGMRQRAVVAAALAAEPQLVLADEPTSAVDMIAQAGILDDLAGMTTGTGRALVLVTHDVGLAIERAEWGVVLAEGRTVEAGPLRRLATEGRHPVTRALMAAAPHLGSARLRPRVQPAARERTAPLLRLDRVSRSFPPAQRGGTPVRALDEVSAVVHSGETLGVVGESGAGKSTLAALALRLTTPTAGRVLFDGDDLAGLRGGGLRGFRRRVQLVFQDPYAALDPQMKAGDAIAEPVRALGLAGRSERRARVLRAADLVHLPTTLLRRRPRELSGGECQRVVLARALVVRPDLLICDEPASALDAAVQAQILQLIVDVQAELGLGCLFISHDLGAISRVADRVLVLRHGRAVDEGPAAEVLRKPSHPYTAALVAATPGRRNPPSAAPVPGGITTMPVSPRAASPVDFDEFGPYLPKNRAGKPLQRSDPAFRERITADGSSGFPAEPGRYHLYVAAPCPFSQRSSIVLHLKGLRDAVTVSVADPLRDGRGWAFREGPGHGLDEVNGFAFLSEAYQATDPEYDSHVSVPALWDRETGRIVSNDYRTLSTDLATAFDKYATNEIDLYPARLRSEIDEFHDFLFTRVHDGPYRCGFARGQEEYEREVGQLFAALDQLEERLAGRRYLFGDQLTEPDIRFYVTLARFDTVYFTHFKANLRRIADYPRLGSYFRELYGLPAFRETTDFGQIKNHYFRTHPWLNPTGIVPAGPVIEELMKG</sequence>
<keyword evidence="6 10" id="KW-0067">ATP-binding</keyword>
<dbReference type="Pfam" id="PF13410">
    <property type="entry name" value="GST_C_2"/>
    <property type="match status" value="1"/>
</dbReference>
<protein>
    <submittedName>
        <fullName evidence="10">ATP-binding cassette domain-containing protein</fullName>
    </submittedName>
</protein>
<evidence type="ECO:0000256" key="3">
    <source>
        <dbReference type="ARBA" id="ARBA00022448"/>
    </source>
</evidence>
<dbReference type="PROSITE" id="PS50405">
    <property type="entry name" value="GST_CTER"/>
    <property type="match status" value="1"/>
</dbReference>
<dbReference type="CDD" id="cd03190">
    <property type="entry name" value="GST_C_Omega_like"/>
    <property type="match status" value="1"/>
</dbReference>
<dbReference type="InterPro" id="IPR004045">
    <property type="entry name" value="Glutathione_S-Trfase_N"/>
</dbReference>
<dbReference type="GO" id="GO:0005524">
    <property type="term" value="F:ATP binding"/>
    <property type="evidence" value="ECO:0007669"/>
    <property type="project" value="UniProtKB-KW"/>
</dbReference>
<dbReference type="RefSeq" id="WP_203383986.1">
    <property type="nucleotide sequence ID" value="NZ_JAENHP010000039.1"/>
</dbReference>
<keyword evidence="11" id="KW-1185">Reference proteome</keyword>
<dbReference type="InterPro" id="IPR036249">
    <property type="entry name" value="Thioredoxin-like_sf"/>
</dbReference>
<dbReference type="InterPro" id="IPR040079">
    <property type="entry name" value="Glutathione_S-Trfase"/>
</dbReference>
<dbReference type="InterPro" id="IPR017871">
    <property type="entry name" value="ABC_transporter-like_CS"/>
</dbReference>
<dbReference type="Gene3D" id="3.40.50.300">
    <property type="entry name" value="P-loop containing nucleotide triphosphate hydrolases"/>
    <property type="match status" value="2"/>
</dbReference>
<dbReference type="PANTHER" id="PTHR43297">
    <property type="entry name" value="OLIGOPEPTIDE TRANSPORT ATP-BINDING PROTEIN APPD"/>
    <property type="match status" value="1"/>
</dbReference>
<dbReference type="InterPro" id="IPR050388">
    <property type="entry name" value="ABC_Ni/Peptide_Import"/>
</dbReference>
<dbReference type="Gene3D" id="3.40.30.10">
    <property type="entry name" value="Glutaredoxin"/>
    <property type="match status" value="1"/>
</dbReference>
<dbReference type="SUPFAM" id="SSF52540">
    <property type="entry name" value="P-loop containing nucleoside triphosphate hydrolases"/>
    <property type="match status" value="2"/>
</dbReference>
<evidence type="ECO:0000259" key="9">
    <source>
        <dbReference type="PROSITE" id="PS50893"/>
    </source>
</evidence>
<gene>
    <name evidence="10" type="ORF">JIG36_49910</name>
</gene>
<evidence type="ECO:0000256" key="7">
    <source>
        <dbReference type="ARBA" id="ARBA00023136"/>
    </source>
</evidence>
<evidence type="ECO:0000313" key="11">
    <source>
        <dbReference type="Proteomes" id="UP000632138"/>
    </source>
</evidence>
<dbReference type="InterPro" id="IPR016639">
    <property type="entry name" value="GST_Omega/GSH"/>
</dbReference>